<keyword evidence="9 10" id="KW-0998">Cell outer membrane</keyword>
<keyword evidence="12" id="KW-1185">Reference proteome</keyword>
<evidence type="ECO:0000256" key="3">
    <source>
        <dbReference type="ARBA" id="ARBA00022452"/>
    </source>
</evidence>
<evidence type="ECO:0000256" key="7">
    <source>
        <dbReference type="ARBA" id="ARBA00023114"/>
    </source>
</evidence>
<evidence type="ECO:0000256" key="10">
    <source>
        <dbReference type="RuleBase" id="RU364005"/>
    </source>
</evidence>
<sequence>MKLAKSLLLGTAAGLIAVASAHAADLPSKKAAAVEYVRVCSTMGEGFFYIPGTETCLKIGGRVRADYLYGEPLDRSADSIGFRARGRIQLDARTQTAYGLLRSVVRMEITRNSGTPFTDTGRITTSPDIAQAFIQFGGLTAGRVTTFFDNGDLPTEHFGTLRFSDAPDVDVLAYTFTFGNGFSATLAIEDGLERRSNGFLDATSPATLDYAGQRAPDVVGNLKYTGTWGTAQLSAALHQIRSNNVFVNAATGIADFPETEYGFAVQGNVGVNLPMLGEGDAAWVNLAYADGALSYITGGSTDSLSAGVLAGLLVDGYINPASGNISTGRGWSVAGGLRHYWTPTIRQSVFGSYARFDYAATASQFGILDFNELRAGTNIIWSPVSGLDIGAEVIYARLDPRGRVFLPTGQSLGSDNAWEGRLRLQRDF</sequence>
<comment type="subcellular location">
    <subcellularLocation>
        <location evidence="10">Cell outer membrane</location>
        <topology evidence="10">Multi-pass membrane protein</topology>
    </subcellularLocation>
</comment>
<comment type="function">
    <text evidence="10">Forms passive diffusion pores that allow small molecular weight hydrophilic materials across the outer membrane.</text>
</comment>
<feature type="signal peptide" evidence="10">
    <location>
        <begin position="1"/>
        <end position="23"/>
    </location>
</feature>
<evidence type="ECO:0000256" key="8">
    <source>
        <dbReference type="ARBA" id="ARBA00023136"/>
    </source>
</evidence>
<comment type="domain">
    <text evidence="10">Consists of 16-stranded beta-barrel sheets, with large surface-exposed loops, that form a transmembrane pore at the center of each barrel. The pore is partially ocluded by a peptide loop that folds into the pore lumen.</text>
</comment>
<comment type="caution">
    <text evidence="11">The sequence shown here is derived from an EMBL/GenBank/DDBJ whole genome shotgun (WGS) entry which is preliminary data.</text>
</comment>
<dbReference type="Proteomes" id="UP000325684">
    <property type="component" value="Unassembled WGS sequence"/>
</dbReference>
<dbReference type="SUPFAM" id="SSF56935">
    <property type="entry name" value="Porins"/>
    <property type="match status" value="1"/>
</dbReference>
<evidence type="ECO:0000256" key="6">
    <source>
        <dbReference type="ARBA" id="ARBA00023065"/>
    </source>
</evidence>
<keyword evidence="7 10" id="KW-0626">Porin</keyword>
<evidence type="ECO:0000256" key="2">
    <source>
        <dbReference type="ARBA" id="ARBA00022448"/>
    </source>
</evidence>
<keyword evidence="8 10" id="KW-0472">Membrane</keyword>
<proteinExistence type="inferred from homology"/>
<dbReference type="EMBL" id="VCMV01000019">
    <property type="protein sequence ID" value="KAB0266653.1"/>
    <property type="molecule type" value="Genomic_DNA"/>
</dbReference>
<dbReference type="RefSeq" id="WP_150945076.1">
    <property type="nucleotide sequence ID" value="NZ_VCMV01000019.1"/>
</dbReference>
<accession>A0A5N3PAB3</accession>
<evidence type="ECO:0000256" key="9">
    <source>
        <dbReference type="ARBA" id="ARBA00023237"/>
    </source>
</evidence>
<dbReference type="OrthoDB" id="7801681at2"/>
<dbReference type="AlphaFoldDB" id="A0A5N3PAB3"/>
<dbReference type="InterPro" id="IPR003684">
    <property type="entry name" value="Porin_alphabac"/>
</dbReference>
<evidence type="ECO:0000256" key="4">
    <source>
        <dbReference type="ARBA" id="ARBA00022692"/>
    </source>
</evidence>
<comment type="similarity">
    <text evidence="1 10">Belongs to the alphaproteobacteria porin family.</text>
</comment>
<evidence type="ECO:0000313" key="12">
    <source>
        <dbReference type="Proteomes" id="UP000325684"/>
    </source>
</evidence>
<dbReference type="GO" id="GO:0015288">
    <property type="term" value="F:porin activity"/>
    <property type="evidence" value="ECO:0007669"/>
    <property type="project" value="UniProtKB-KW"/>
</dbReference>
<dbReference type="Pfam" id="PF02530">
    <property type="entry name" value="Porin_2"/>
    <property type="match status" value="1"/>
</dbReference>
<feature type="chain" id="PRO_5024476409" description="Porin" evidence="10">
    <location>
        <begin position="24"/>
        <end position="428"/>
    </location>
</feature>
<gene>
    <name evidence="11" type="ORF">FEZ63_12970</name>
</gene>
<protein>
    <recommendedName>
        <fullName evidence="10">Porin</fullName>
    </recommendedName>
</protein>
<reference evidence="11 12" key="1">
    <citation type="journal article" date="2019" name="Microorganisms">
        <title>Genome Insights into the Novel Species Microvirga brassicacearum, a Rapeseed Endophyte with Biotechnological Potential.</title>
        <authorList>
            <person name="Jimenez-Gomez A."/>
            <person name="Saati-Santamaria Z."/>
            <person name="Igual J.M."/>
            <person name="Rivas R."/>
            <person name="Mateos P.F."/>
            <person name="Garcia-Fraile P."/>
        </authorList>
    </citation>
    <scope>NUCLEOTIDE SEQUENCE [LARGE SCALE GENOMIC DNA]</scope>
    <source>
        <strain evidence="11 12">CDVBN77</strain>
    </source>
</reference>
<organism evidence="11 12">
    <name type="scientific">Microvirga brassicacearum</name>
    <dbReference type="NCBI Taxonomy" id="2580413"/>
    <lineage>
        <taxon>Bacteria</taxon>
        <taxon>Pseudomonadati</taxon>
        <taxon>Pseudomonadota</taxon>
        <taxon>Alphaproteobacteria</taxon>
        <taxon>Hyphomicrobiales</taxon>
        <taxon>Methylobacteriaceae</taxon>
        <taxon>Microvirga</taxon>
    </lineage>
</organism>
<keyword evidence="5 10" id="KW-0732">Signal</keyword>
<keyword evidence="3 10" id="KW-1134">Transmembrane beta strand</keyword>
<dbReference type="GO" id="GO:0009279">
    <property type="term" value="C:cell outer membrane"/>
    <property type="evidence" value="ECO:0007669"/>
    <property type="project" value="UniProtKB-SubCell"/>
</dbReference>
<name>A0A5N3PAB3_9HYPH</name>
<evidence type="ECO:0000313" key="11">
    <source>
        <dbReference type="EMBL" id="KAB0266653.1"/>
    </source>
</evidence>
<evidence type="ECO:0000256" key="5">
    <source>
        <dbReference type="ARBA" id="ARBA00022729"/>
    </source>
</evidence>
<dbReference type="GO" id="GO:0046930">
    <property type="term" value="C:pore complex"/>
    <property type="evidence" value="ECO:0007669"/>
    <property type="project" value="UniProtKB-KW"/>
</dbReference>
<keyword evidence="2 10" id="KW-0813">Transport</keyword>
<evidence type="ECO:0000256" key="1">
    <source>
        <dbReference type="ARBA" id="ARBA00009521"/>
    </source>
</evidence>
<keyword evidence="4 10" id="KW-0812">Transmembrane</keyword>
<dbReference type="GO" id="GO:0006811">
    <property type="term" value="P:monoatomic ion transport"/>
    <property type="evidence" value="ECO:0007669"/>
    <property type="project" value="UniProtKB-KW"/>
</dbReference>
<keyword evidence="6 10" id="KW-0406">Ion transport</keyword>